<feature type="region of interest" description="Disordered" evidence="6">
    <location>
        <begin position="342"/>
        <end position="366"/>
    </location>
</feature>
<sequence>MWGRGESTFVDINDVAEGDVRLAVGLARDIIDLSGVGVLAWRSFLVEGGGVLLFRLLARERVPVTGPMGQGLVGGYVSEGVRGGESNMALNVMMKVVIDVLLLLAVAFPILLFFVLGEPYKRGFYCNDETLSYPYKDSTISNTALYIVDNKHHWSDVLAGSIVGTTVAVLVALFVSDLFPKYSEKHGKNMKPLIETELTDTTDRSDGHRTPESSQNSAKSRYQGYVSEGVRGGESNMALNVMMKVVIDVLLLLAVAFPILLFFVLGEPYKRGFYCNDETLSYPYKDSTISNTALYIVDNKHHWSDVLAGSIVGTTVAVLVALFVSDLFPKYSEKHGKNMKPLIETELTDTTDRSDGHRTPESSQNSAKSRYQGCRMWYVKLILVYFGCSFIPFSKEAMSEDQEDERFRHIRTDPRFRPLPKNERKVKIDKRFQAMFKDQHFKVKCQVDKRGRPLQLENTEDLRRFYHLSSSDESSVEDDVIVKSDAKGENVELMKNNENMEDELGRGSDQELPEKTESDGELPKNSVLRKKLMDMTCDYARGEGKLLSSSSDEDSDNESNEDVEHPWGELDNDAQRTDTIEETSKVAVCNMDWDRLKAVDIMVLMSSFLPSGGLIKSVKIYPSEFGKQRMRDEAVEGPKELLAERAFSSSSDEEGETEEGKGYHVEKLRQYQLNRLKYYYAIVECDSHQTASCLYEECDGAEYESTATRLDLRLVPDTVTFEDEPRDQCSSLPPPGKYKPKFFINTALQQANVDCTWDETDPERSELLQKAFEKGEGEEENLEAYLASDTSNSEPEEEAVESDIEGSQVSMTAKDRIAKYRELIQDLEKKHKKKKEEKVEMEITWDVGLKDRTEELVKQKKEKASLTPWEEYLKKKEKSKRKIEEETQSEEYSSDNLPADVDLNDPFFKTVVKEKKQKKKKVKNEEEPVDNTLHLLTMTADVHDDRKQHFNYKDIVKGENESKTKKKRRLKSEENQKDQEKDEFQVDVNDSRFSALFSSHHFNVDPSHQHFKKTRGMEAIIAEKQKRITLGLTKSANLETADKKLRDNEMKALVQEVHEGWLSVKCEDLLKYFSHAVSEFTHCAVRFARPIHLCEKCVQQYLNVSQAHHAIIMEQDENSGEGCISELLNADRIQIVETSFQFTMNLWEKAACDNCFEKYGNGTLTTDLNNVTKSFMAQYKKMLACLQNQTEVLGVHGIGPDTWSGKTRNVTCDRCQDSYRALNYIYADVLGDIDADHICMDIVDAMNMTRMVWSQNLKCTQRNVTAEAPFIVVTCMCILPPLFYLLAWCLPQHQRGPIIRQKRWTTYGTVARSPEPLAEHGVSPLDDDQGCDESIEAQAQLHAELKEE</sequence>
<evidence type="ECO:0000256" key="6">
    <source>
        <dbReference type="SAM" id="MobiDB-lite"/>
    </source>
</evidence>
<accession>A0A7R9AAC7</accession>
<feature type="region of interest" description="Disordered" evidence="6">
    <location>
        <begin position="485"/>
        <end position="527"/>
    </location>
</feature>
<dbReference type="GO" id="GO:0003723">
    <property type="term" value="F:RNA binding"/>
    <property type="evidence" value="ECO:0007669"/>
    <property type="project" value="TreeGrafter"/>
</dbReference>
<keyword evidence="7" id="KW-0812">Transmembrane</keyword>
<dbReference type="InterPro" id="IPR056750">
    <property type="entry name" value="RRM_ESF1"/>
</dbReference>
<feature type="region of interest" description="Disordered" evidence="6">
    <location>
        <begin position="875"/>
        <end position="899"/>
    </location>
</feature>
<feature type="compositionally biased region" description="Acidic residues" evidence="6">
    <location>
        <begin position="794"/>
        <end position="804"/>
    </location>
</feature>
<dbReference type="InterPro" id="IPR019172">
    <property type="entry name" value="Osteopetrosis-assoc_TM_1"/>
</dbReference>
<feature type="region of interest" description="Disordered" evidence="6">
    <location>
        <begin position="786"/>
        <end position="808"/>
    </location>
</feature>
<evidence type="ECO:0000256" key="4">
    <source>
        <dbReference type="ARBA" id="ARBA00023242"/>
    </source>
</evidence>
<feature type="transmembrane region" description="Helical" evidence="7">
    <location>
        <begin position="306"/>
        <end position="328"/>
    </location>
</feature>
<feature type="compositionally biased region" description="Acidic residues" evidence="6">
    <location>
        <begin position="551"/>
        <end position="561"/>
    </location>
</feature>
<feature type="domain" description="NUC153" evidence="8">
    <location>
        <begin position="990"/>
        <end position="1018"/>
    </location>
</feature>
<evidence type="ECO:0000256" key="3">
    <source>
        <dbReference type="ARBA" id="ARBA00023054"/>
    </source>
</evidence>
<feature type="region of interest" description="Disordered" evidence="6">
    <location>
        <begin position="956"/>
        <end position="983"/>
    </location>
</feature>
<feature type="transmembrane region" description="Helical" evidence="7">
    <location>
        <begin position="96"/>
        <end position="116"/>
    </location>
</feature>
<dbReference type="Pfam" id="PF08159">
    <property type="entry name" value="NUC153"/>
    <property type="match status" value="1"/>
</dbReference>
<evidence type="ECO:0000259" key="9">
    <source>
        <dbReference type="Pfam" id="PF25121"/>
    </source>
</evidence>
<feature type="transmembrane region" description="Helical" evidence="7">
    <location>
        <begin position="1268"/>
        <end position="1290"/>
    </location>
</feature>
<organism evidence="10">
    <name type="scientific">Darwinula stevensoni</name>
    <dbReference type="NCBI Taxonomy" id="69355"/>
    <lineage>
        <taxon>Eukaryota</taxon>
        <taxon>Metazoa</taxon>
        <taxon>Ecdysozoa</taxon>
        <taxon>Arthropoda</taxon>
        <taxon>Crustacea</taxon>
        <taxon>Oligostraca</taxon>
        <taxon>Ostracoda</taxon>
        <taxon>Podocopa</taxon>
        <taxon>Podocopida</taxon>
        <taxon>Darwinulocopina</taxon>
        <taxon>Darwinuloidea</taxon>
        <taxon>Darwinulidae</taxon>
        <taxon>Darwinula</taxon>
    </lineage>
</organism>
<dbReference type="SUPFAM" id="SSF48317">
    <property type="entry name" value="Acid phosphatase/Vanadium-dependent haloperoxidase"/>
    <property type="match status" value="2"/>
</dbReference>
<keyword evidence="7" id="KW-1133">Transmembrane helix</keyword>
<evidence type="ECO:0000256" key="1">
    <source>
        <dbReference type="ARBA" id="ARBA00004604"/>
    </source>
</evidence>
<keyword evidence="4" id="KW-0539">Nucleus</keyword>
<keyword evidence="7" id="KW-0472">Membrane</keyword>
<feature type="compositionally biased region" description="Basic and acidic residues" evidence="6">
    <location>
        <begin position="201"/>
        <end position="211"/>
    </location>
</feature>
<keyword evidence="11" id="KW-1185">Reference proteome</keyword>
<comment type="subcellular location">
    <subcellularLocation>
        <location evidence="1">Nucleus</location>
        <location evidence="1">Nucleolus</location>
    </subcellularLocation>
</comment>
<name>A0A7R9AAC7_9CRUS</name>
<feature type="domain" description="ESF1 RRM" evidence="9">
    <location>
        <begin position="583"/>
        <end position="729"/>
    </location>
</feature>
<dbReference type="Gene3D" id="1.20.144.10">
    <property type="entry name" value="Phosphatidic acid phosphatase type 2/haloperoxidase"/>
    <property type="match status" value="2"/>
</dbReference>
<evidence type="ECO:0000313" key="10">
    <source>
        <dbReference type="EMBL" id="CAD7250461.1"/>
    </source>
</evidence>
<proteinExistence type="inferred from homology"/>
<dbReference type="InterPro" id="IPR012580">
    <property type="entry name" value="NUC153"/>
</dbReference>
<dbReference type="Proteomes" id="UP000677054">
    <property type="component" value="Unassembled WGS sequence"/>
</dbReference>
<feature type="transmembrane region" description="Helical" evidence="7">
    <location>
        <begin position="377"/>
        <end position="394"/>
    </location>
</feature>
<dbReference type="GO" id="GO:0005730">
    <property type="term" value="C:nucleolus"/>
    <property type="evidence" value="ECO:0007669"/>
    <property type="project" value="UniProtKB-SubCell"/>
</dbReference>
<feature type="transmembrane region" description="Helical" evidence="7">
    <location>
        <begin position="157"/>
        <end position="179"/>
    </location>
</feature>
<gene>
    <name evidence="10" type="ORF">DSTB1V02_LOCUS10234</name>
</gene>
<evidence type="ECO:0000256" key="7">
    <source>
        <dbReference type="SAM" id="Phobius"/>
    </source>
</evidence>
<feature type="compositionally biased region" description="Basic and acidic residues" evidence="6">
    <location>
        <begin position="971"/>
        <end position="983"/>
    </location>
</feature>
<dbReference type="InterPro" id="IPR039754">
    <property type="entry name" value="Esf1"/>
</dbReference>
<reference evidence="10" key="1">
    <citation type="submission" date="2020-11" db="EMBL/GenBank/DDBJ databases">
        <authorList>
            <person name="Tran Van P."/>
        </authorList>
    </citation>
    <scope>NUCLEOTIDE SEQUENCE</scope>
</reference>
<protein>
    <submittedName>
        <fullName evidence="10">Uncharacterized protein</fullName>
    </submittedName>
</protein>
<dbReference type="InterPro" id="IPR036938">
    <property type="entry name" value="PAP2/HPO_sf"/>
</dbReference>
<evidence type="ECO:0000256" key="2">
    <source>
        <dbReference type="ARBA" id="ARBA00009087"/>
    </source>
</evidence>
<dbReference type="Pfam" id="PF09777">
    <property type="entry name" value="OSTMP1"/>
    <property type="match status" value="1"/>
</dbReference>
<dbReference type="EMBL" id="CAJPEV010002868">
    <property type="protein sequence ID" value="CAG0898289.1"/>
    <property type="molecule type" value="Genomic_DNA"/>
</dbReference>
<feature type="region of interest" description="Disordered" evidence="6">
    <location>
        <begin position="193"/>
        <end position="221"/>
    </location>
</feature>
<feature type="transmembrane region" description="Helical" evidence="7">
    <location>
        <begin position="245"/>
        <end position="265"/>
    </location>
</feature>
<feature type="coiled-coil region" evidence="5">
    <location>
        <begin position="810"/>
        <end position="844"/>
    </location>
</feature>
<feature type="compositionally biased region" description="Basic and acidic residues" evidence="6">
    <location>
        <begin position="503"/>
        <end position="522"/>
    </location>
</feature>
<dbReference type="OrthoDB" id="431825at2759"/>
<dbReference type="EMBL" id="LR902385">
    <property type="protein sequence ID" value="CAD7250461.1"/>
    <property type="molecule type" value="Genomic_DNA"/>
</dbReference>
<evidence type="ECO:0000259" key="8">
    <source>
        <dbReference type="Pfam" id="PF08159"/>
    </source>
</evidence>
<feature type="compositionally biased region" description="Basic and acidic residues" evidence="6">
    <location>
        <begin position="350"/>
        <end position="360"/>
    </location>
</feature>
<dbReference type="PANTHER" id="PTHR12202:SF0">
    <property type="entry name" value="ESF1 HOMOLOG"/>
    <property type="match status" value="1"/>
</dbReference>
<feature type="region of interest" description="Disordered" evidence="6">
    <location>
        <begin position="543"/>
        <end position="578"/>
    </location>
</feature>
<dbReference type="PANTHER" id="PTHR12202">
    <property type="entry name" value="ESF1 HOMOLOG"/>
    <property type="match status" value="1"/>
</dbReference>
<keyword evidence="3 5" id="KW-0175">Coiled coil</keyword>
<comment type="similarity">
    <text evidence="2">Belongs to the ESF1 family.</text>
</comment>
<evidence type="ECO:0000256" key="5">
    <source>
        <dbReference type="SAM" id="Coils"/>
    </source>
</evidence>
<feature type="compositionally biased region" description="Basic and acidic residues" evidence="6">
    <location>
        <begin position="562"/>
        <end position="578"/>
    </location>
</feature>
<dbReference type="GO" id="GO:0006364">
    <property type="term" value="P:rRNA processing"/>
    <property type="evidence" value="ECO:0007669"/>
    <property type="project" value="InterPro"/>
</dbReference>
<evidence type="ECO:0000313" key="11">
    <source>
        <dbReference type="Proteomes" id="UP000677054"/>
    </source>
</evidence>
<dbReference type="Pfam" id="PF25121">
    <property type="entry name" value="RRM_ESF1"/>
    <property type="match status" value="1"/>
</dbReference>